<proteinExistence type="predicted"/>
<reference evidence="2" key="1">
    <citation type="journal article" date="2019" name="Int. J. Syst. Evol. Microbiol.">
        <title>The Global Catalogue of Microorganisms (GCM) 10K type strain sequencing project: providing services to taxonomists for standard genome sequencing and annotation.</title>
        <authorList>
            <consortium name="The Broad Institute Genomics Platform"/>
            <consortium name="The Broad Institute Genome Sequencing Center for Infectious Disease"/>
            <person name="Wu L."/>
            <person name="Ma J."/>
        </authorList>
    </citation>
    <scope>NUCLEOTIDE SEQUENCE [LARGE SCALE GENOMIC DNA]</scope>
    <source>
        <strain evidence="2">CCM 8875</strain>
    </source>
</reference>
<dbReference type="EMBL" id="JBHTOQ010000057">
    <property type="protein sequence ID" value="MFD1483445.1"/>
    <property type="molecule type" value="Genomic_DNA"/>
</dbReference>
<accession>A0ABW4E4P9</accession>
<evidence type="ECO:0000313" key="1">
    <source>
        <dbReference type="EMBL" id="MFD1483445.1"/>
    </source>
</evidence>
<dbReference type="Proteomes" id="UP001597302">
    <property type="component" value="Unassembled WGS sequence"/>
</dbReference>
<evidence type="ECO:0000313" key="2">
    <source>
        <dbReference type="Proteomes" id="UP001597302"/>
    </source>
</evidence>
<organism evidence="1 2">
    <name type="scientific">Paracoccus nototheniae</name>
    <dbReference type="NCBI Taxonomy" id="2489002"/>
    <lineage>
        <taxon>Bacteria</taxon>
        <taxon>Pseudomonadati</taxon>
        <taxon>Pseudomonadota</taxon>
        <taxon>Alphaproteobacteria</taxon>
        <taxon>Rhodobacterales</taxon>
        <taxon>Paracoccaceae</taxon>
        <taxon>Paracoccus</taxon>
    </lineage>
</organism>
<sequence length="337" mass="36461">MSPELIAETDDLIRRMPSRTPRSLADPRVWLAAQAGLLGALAQAARSLGRLEATLAVLSAGEADGARQRLALLEVEAMLWAQGLVIGRDEIGRDLLDARGGSDPEAIRLARWAIRRLEGQGGLTDLSSFLGLHRRTTSDEVFDTGMELRPQGVEFDAAAGEFLETIGAFGELHPLLRGPAVLAVWRMAELSPPGQVVEPAVWSARHMAAGAEGLSFIPLGRHGRRVWTGFGSPEDRLAAHLIAVHEGAQEARTLILSIRTWCERARVATAGIKGDNAARVVAVLASRPLVSAMELEAQAVISRPTAERMLKRLTDLGLTREVTGHRRFRLWTIAGRG</sequence>
<name>A0ABW4E4P9_9RHOB</name>
<dbReference type="RefSeq" id="WP_131576514.1">
    <property type="nucleotide sequence ID" value="NZ_CBCSAJ010000054.1"/>
</dbReference>
<comment type="caution">
    <text evidence="1">The sequence shown here is derived from an EMBL/GenBank/DDBJ whole genome shotgun (WGS) entry which is preliminary data.</text>
</comment>
<protein>
    <submittedName>
        <fullName evidence="1">DUF1403 family protein</fullName>
    </submittedName>
</protein>
<keyword evidence="2" id="KW-1185">Reference proteome</keyword>
<gene>
    <name evidence="1" type="ORF">ACFQ5P_19300</name>
</gene>